<evidence type="ECO:0000256" key="6">
    <source>
        <dbReference type="ARBA" id="ARBA00022692"/>
    </source>
</evidence>
<dbReference type="Gene3D" id="2.60.40.2070">
    <property type="match status" value="1"/>
</dbReference>
<keyword evidence="6 10" id="KW-0812">Transmembrane</keyword>
<evidence type="ECO:0000256" key="8">
    <source>
        <dbReference type="ARBA" id="ARBA00023136"/>
    </source>
</evidence>
<dbReference type="InterPro" id="IPR043142">
    <property type="entry name" value="PapC-like_C_sf"/>
</dbReference>
<comment type="subcellular location">
    <subcellularLocation>
        <location evidence="1 10">Cell outer membrane</location>
        <topology evidence="1 10">Multi-pass membrane protein</topology>
    </subcellularLocation>
</comment>
<keyword evidence="7" id="KW-0732">Signal</keyword>
<dbReference type="GO" id="GO:0015473">
    <property type="term" value="F:fimbrial usher porin activity"/>
    <property type="evidence" value="ECO:0007669"/>
    <property type="project" value="InterPro"/>
</dbReference>
<dbReference type="SUPFAM" id="SSF141729">
    <property type="entry name" value="FimD N-terminal domain-like"/>
    <property type="match status" value="1"/>
</dbReference>
<dbReference type="Gene3D" id="3.10.20.410">
    <property type="match status" value="1"/>
</dbReference>
<keyword evidence="3 10" id="KW-0813">Transport</keyword>
<evidence type="ECO:0000256" key="3">
    <source>
        <dbReference type="ARBA" id="ARBA00022448"/>
    </source>
</evidence>
<evidence type="ECO:0000313" key="13">
    <source>
        <dbReference type="EMBL" id="SNU33052.1"/>
    </source>
</evidence>
<dbReference type="PANTHER" id="PTHR30451:SF21">
    <property type="entry name" value="FIMBRIAL USHER DOMAIN-CONTAINING PROTEIN YDET-RELATED"/>
    <property type="match status" value="1"/>
</dbReference>
<dbReference type="InterPro" id="IPR000015">
    <property type="entry name" value="Fimb_usher"/>
</dbReference>
<evidence type="ECO:0000256" key="1">
    <source>
        <dbReference type="ARBA" id="ARBA00004571"/>
    </source>
</evidence>
<sequence length="847" mass="92225">MSISIKKNDCIFCGAPQFLFVLIPALALGLCNSVSARDFFDPEFMKSVGQTDPSSIPDLSIYATQDAQAPGKYRVDVILNSEMKETADILFVEQKDSTTGDNKLSPCLSIAKLASYGLRTEAFPFLKEDANGCANASDIPDFSAKFNFNSQQLIISIPQAALSNAVQGFVPPEEFDEGINALLVNYQFSSGKDYEADNENYNLNLQSGLNIGPWRLRNLGTWNKSAGGSSDWDSVYLYAQRSIIPLKSTLVMGESSSLSSIFDSVPFTGIQLATDTDMIPDSLRGFAPIVRGIARTNARVVIKQNGYQIYQSFVAPGAFEITDLYSTGGNGDLYVTVEESDGSKQNFIVPYASLPLMLREGQMEYEITSGKYRPYSGDIDEKPFTQATISYGILSNTTLYTGLQAASNYQALALGVGQNLGDIGAVSADVTDAWSKKKDSEKTTGQSWRIRYGKNILETGTNITVAGYRYSTSGYNTLTDVFNTYNNHYGGYSSRSIRNRTNITVSQSLGSGLGSLSVSGIFEDYWDSNRHNNSVNIGYNAGFRRFSYYAGYSYSRYSWGGDGGGRTVEDDHVFSFNISVPLSEWLPNTYASYSITNSNPGSTDQYVSLNGTALENNNLDWSVQQGYSNRENASGALYGNYRGSMGSVNAGYSYNKNSQLINYGLSGGMLAHADGITFGQEISESAALIKAPGLTNVRMETDPTISTDYRGYAIYPYLTPYHRTMLSLDKASLGDEMELSESSKNTVPTRGAITRVSFDSSIGRRAFIKLVMPSGTVVPFGATVVPTSKLDAPAGIVSDDGLVYLSGLKDTGQLAIQWGKKSEQQCKADYNLSDTNGQLRQTTAVCR</sequence>
<dbReference type="InterPro" id="IPR025949">
    <property type="entry name" value="PapC-like_C"/>
</dbReference>
<evidence type="ECO:0000256" key="7">
    <source>
        <dbReference type="ARBA" id="ARBA00022729"/>
    </source>
</evidence>
<feature type="domain" description="PapC-like C-terminal" evidence="11">
    <location>
        <begin position="768"/>
        <end position="833"/>
    </location>
</feature>
<organism evidence="13 14">
    <name type="scientific">Klebsiella grimontii</name>
    <dbReference type="NCBI Taxonomy" id="2058152"/>
    <lineage>
        <taxon>Bacteria</taxon>
        <taxon>Pseudomonadati</taxon>
        <taxon>Pseudomonadota</taxon>
        <taxon>Gammaproteobacteria</taxon>
        <taxon>Enterobacterales</taxon>
        <taxon>Enterobacteriaceae</taxon>
        <taxon>Klebsiella/Raoultella group</taxon>
        <taxon>Klebsiella</taxon>
    </lineage>
</organism>
<evidence type="ECO:0000256" key="10">
    <source>
        <dbReference type="RuleBase" id="RU003884"/>
    </source>
</evidence>
<evidence type="ECO:0000259" key="11">
    <source>
        <dbReference type="Pfam" id="PF13953"/>
    </source>
</evidence>
<evidence type="ECO:0000259" key="12">
    <source>
        <dbReference type="Pfam" id="PF13954"/>
    </source>
</evidence>
<dbReference type="PROSITE" id="PS01151">
    <property type="entry name" value="FIMBRIAL_USHER"/>
    <property type="match status" value="1"/>
</dbReference>
<evidence type="ECO:0000256" key="9">
    <source>
        <dbReference type="ARBA" id="ARBA00023237"/>
    </source>
</evidence>
<evidence type="ECO:0000256" key="2">
    <source>
        <dbReference type="ARBA" id="ARBA00008064"/>
    </source>
</evidence>
<feature type="domain" description="PapC N-terminal" evidence="12">
    <location>
        <begin position="40"/>
        <end position="189"/>
    </location>
</feature>
<dbReference type="InterPro" id="IPR025885">
    <property type="entry name" value="PapC_N"/>
</dbReference>
<dbReference type="Gene3D" id="2.60.40.3110">
    <property type="match status" value="1"/>
</dbReference>
<dbReference type="AlphaFoldDB" id="A0A285AWM3"/>
<dbReference type="GO" id="GO:0009297">
    <property type="term" value="P:pilus assembly"/>
    <property type="evidence" value="ECO:0007669"/>
    <property type="project" value="InterPro"/>
</dbReference>
<dbReference type="InterPro" id="IPR042186">
    <property type="entry name" value="FimD_plug_dom"/>
</dbReference>
<protein>
    <submittedName>
        <fullName evidence="13">Outer membrane usher protein LpfC</fullName>
    </submittedName>
</protein>
<dbReference type="Pfam" id="PF13953">
    <property type="entry name" value="PapC_C"/>
    <property type="match status" value="1"/>
</dbReference>
<evidence type="ECO:0000256" key="4">
    <source>
        <dbReference type="ARBA" id="ARBA00022452"/>
    </source>
</evidence>
<accession>A0A285AWM3</accession>
<dbReference type="InterPro" id="IPR037224">
    <property type="entry name" value="PapC_N_sf"/>
</dbReference>
<proteinExistence type="inferred from homology"/>
<dbReference type="Gene3D" id="2.60.40.2610">
    <property type="entry name" value="Outer membrane usher protein FimD, plug domain"/>
    <property type="match status" value="1"/>
</dbReference>
<keyword evidence="9 10" id="KW-0998">Cell outer membrane</keyword>
<keyword evidence="5 10" id="KW-1029">Fimbrium biogenesis</keyword>
<evidence type="ECO:0000313" key="14">
    <source>
        <dbReference type="Proteomes" id="UP000220639"/>
    </source>
</evidence>
<dbReference type="EMBL" id="FZTC01000010">
    <property type="protein sequence ID" value="SNU33052.1"/>
    <property type="molecule type" value="Genomic_DNA"/>
</dbReference>
<dbReference type="PANTHER" id="PTHR30451">
    <property type="entry name" value="OUTER MEMBRANE USHER PROTEIN"/>
    <property type="match status" value="1"/>
</dbReference>
<dbReference type="Proteomes" id="UP000220639">
    <property type="component" value="Unassembled WGS sequence"/>
</dbReference>
<dbReference type="FunFam" id="2.60.40.3110:FF:000001">
    <property type="entry name" value="Putative fimbrial outer membrane usher"/>
    <property type="match status" value="1"/>
</dbReference>
<dbReference type="InterPro" id="IPR018030">
    <property type="entry name" value="Fimbrial_membr_usher_CS"/>
</dbReference>
<name>A0A285AWM3_9ENTR</name>
<keyword evidence="8 10" id="KW-0472">Membrane</keyword>
<gene>
    <name evidence="13" type="primary">lpfC</name>
    <name evidence="13" type="ORF">KOSB73_180003</name>
</gene>
<dbReference type="RefSeq" id="WP_098140231.1">
    <property type="nucleotide sequence ID" value="NZ_CBCSJA010000010.1"/>
</dbReference>
<dbReference type="Pfam" id="PF13954">
    <property type="entry name" value="PapC_N"/>
    <property type="match status" value="1"/>
</dbReference>
<reference evidence="14" key="1">
    <citation type="submission" date="2017-08" db="EMBL/GenBank/DDBJ databases">
        <authorList>
            <person name="Brisse S."/>
        </authorList>
    </citation>
    <scope>NUCLEOTIDE SEQUENCE [LARGE SCALE GENOMIC DNA]</scope>
    <source>
        <strain evidence="14">06D021</strain>
    </source>
</reference>
<dbReference type="Pfam" id="PF00577">
    <property type="entry name" value="Usher"/>
    <property type="match status" value="1"/>
</dbReference>
<comment type="similarity">
    <text evidence="2 10">Belongs to the fimbrial export usher family.</text>
</comment>
<dbReference type="GO" id="GO:0009279">
    <property type="term" value="C:cell outer membrane"/>
    <property type="evidence" value="ECO:0007669"/>
    <property type="project" value="UniProtKB-SubCell"/>
</dbReference>
<evidence type="ECO:0000256" key="5">
    <source>
        <dbReference type="ARBA" id="ARBA00022558"/>
    </source>
</evidence>
<keyword evidence="4" id="KW-1134">Transmembrane beta strand</keyword>